<evidence type="ECO:0000313" key="2">
    <source>
        <dbReference type="EMBL" id="GMI41275.1"/>
    </source>
</evidence>
<comment type="caution">
    <text evidence="2">The sequence shown here is derived from an EMBL/GenBank/DDBJ whole genome shotgun (WGS) entry which is preliminary data.</text>
</comment>
<protein>
    <submittedName>
        <fullName evidence="2">Uncharacterized protein</fullName>
    </submittedName>
</protein>
<accession>A0A9W7LA54</accession>
<reference evidence="3" key="1">
    <citation type="journal article" date="2023" name="Commun. Biol.">
        <title>Genome analysis of Parmales, the sister group of diatoms, reveals the evolutionary specialization of diatoms from phago-mixotrophs to photoautotrophs.</title>
        <authorList>
            <person name="Ban H."/>
            <person name="Sato S."/>
            <person name="Yoshikawa S."/>
            <person name="Yamada K."/>
            <person name="Nakamura Y."/>
            <person name="Ichinomiya M."/>
            <person name="Sato N."/>
            <person name="Blanc-Mathieu R."/>
            <person name="Endo H."/>
            <person name="Kuwata A."/>
            <person name="Ogata H."/>
        </authorList>
    </citation>
    <scope>NUCLEOTIDE SEQUENCE [LARGE SCALE GENOMIC DNA]</scope>
</reference>
<keyword evidence="1" id="KW-0175">Coiled coil</keyword>
<evidence type="ECO:0000256" key="1">
    <source>
        <dbReference type="SAM" id="Coils"/>
    </source>
</evidence>
<proteinExistence type="predicted"/>
<dbReference type="EMBL" id="BRYA01001281">
    <property type="protein sequence ID" value="GMI41275.1"/>
    <property type="molecule type" value="Genomic_DNA"/>
</dbReference>
<dbReference type="OrthoDB" id="125363at2759"/>
<dbReference type="Proteomes" id="UP001165065">
    <property type="component" value="Unassembled WGS sequence"/>
</dbReference>
<evidence type="ECO:0000313" key="3">
    <source>
        <dbReference type="Proteomes" id="UP001165065"/>
    </source>
</evidence>
<feature type="coiled-coil region" evidence="1">
    <location>
        <begin position="21"/>
        <end position="126"/>
    </location>
</feature>
<organism evidence="2 3">
    <name type="scientific">Triparma columacea</name>
    <dbReference type="NCBI Taxonomy" id="722753"/>
    <lineage>
        <taxon>Eukaryota</taxon>
        <taxon>Sar</taxon>
        <taxon>Stramenopiles</taxon>
        <taxon>Ochrophyta</taxon>
        <taxon>Bolidophyceae</taxon>
        <taxon>Parmales</taxon>
        <taxon>Triparmaceae</taxon>
        <taxon>Triparma</taxon>
    </lineage>
</organism>
<name>A0A9W7LA54_9STRA</name>
<feature type="non-terminal residue" evidence="2">
    <location>
        <position position="1"/>
    </location>
</feature>
<dbReference type="AlphaFoldDB" id="A0A9W7LA54"/>
<feature type="non-terminal residue" evidence="2">
    <location>
        <position position="262"/>
    </location>
</feature>
<sequence>ASQRVVRRKAEGREKRHARKVEELEVVHGRHREEITEMESRVKGEEGILRASLMEDLESVKGELEDIKALEKQSRSELERAKAHAERERERVRLAEEQLRHTKEEEAKVRDELRSRDERLRALEEELRKGLLGVVREEKVHSASSVDGTSQAYDEMRGSLVLALPAGSHTVALQWRVFKDDDAVSWTSLNRVTLGYQGGEELLMLVNHDSNEPTLIIPEAKRINSTLEDTVSIVSGTNFISNINPTLTDEYNVGLTVSCTFG</sequence>
<keyword evidence="3" id="KW-1185">Reference proteome</keyword>
<gene>
    <name evidence="2" type="ORF">TrCOL_g3884</name>
</gene>